<dbReference type="Proteomes" id="UP000001312">
    <property type="component" value="Unassembled WGS sequence"/>
</dbReference>
<sequence>MEGVEGRELKGLEGGIVDGWMFMREIVFVYENWREELKYNLLEYMLIWYG</sequence>
<gene>
    <name evidence="1" type="ORF">SS1G_02575</name>
</gene>
<dbReference type="RefSeq" id="XP_001596355.1">
    <property type="nucleotide sequence ID" value="XM_001596305.1"/>
</dbReference>
<keyword evidence="2" id="KW-1185">Reference proteome</keyword>
<reference evidence="2" key="1">
    <citation type="journal article" date="2011" name="PLoS Genet.">
        <title>Genomic analysis of the necrotrophic fungal pathogens Sclerotinia sclerotiorum and Botrytis cinerea.</title>
        <authorList>
            <person name="Amselem J."/>
            <person name="Cuomo C.A."/>
            <person name="van Kan J.A."/>
            <person name="Viaud M."/>
            <person name="Benito E.P."/>
            <person name="Couloux A."/>
            <person name="Coutinho P.M."/>
            <person name="de Vries R.P."/>
            <person name="Dyer P.S."/>
            <person name="Fillinger S."/>
            <person name="Fournier E."/>
            <person name="Gout L."/>
            <person name="Hahn M."/>
            <person name="Kohn L."/>
            <person name="Lapalu N."/>
            <person name="Plummer K.M."/>
            <person name="Pradier J.M."/>
            <person name="Quevillon E."/>
            <person name="Sharon A."/>
            <person name="Simon A."/>
            <person name="ten Have A."/>
            <person name="Tudzynski B."/>
            <person name="Tudzynski P."/>
            <person name="Wincker P."/>
            <person name="Andrew M."/>
            <person name="Anthouard V."/>
            <person name="Beever R.E."/>
            <person name="Beffa R."/>
            <person name="Benoit I."/>
            <person name="Bouzid O."/>
            <person name="Brault B."/>
            <person name="Chen Z."/>
            <person name="Choquer M."/>
            <person name="Collemare J."/>
            <person name="Cotton P."/>
            <person name="Danchin E.G."/>
            <person name="Da Silva C."/>
            <person name="Gautier A."/>
            <person name="Giraud C."/>
            <person name="Giraud T."/>
            <person name="Gonzalez C."/>
            <person name="Grossetete S."/>
            <person name="Guldener U."/>
            <person name="Henrissat B."/>
            <person name="Howlett B.J."/>
            <person name="Kodira C."/>
            <person name="Kretschmer M."/>
            <person name="Lappartient A."/>
            <person name="Leroch M."/>
            <person name="Levis C."/>
            <person name="Mauceli E."/>
            <person name="Neuveglise C."/>
            <person name="Oeser B."/>
            <person name="Pearson M."/>
            <person name="Poulain J."/>
            <person name="Poussereau N."/>
            <person name="Quesneville H."/>
            <person name="Rascle C."/>
            <person name="Schumacher J."/>
            <person name="Segurens B."/>
            <person name="Sexton A."/>
            <person name="Silva E."/>
            <person name="Sirven C."/>
            <person name="Soanes D.M."/>
            <person name="Talbot N.J."/>
            <person name="Templeton M."/>
            <person name="Yandava C."/>
            <person name="Yarden O."/>
            <person name="Zeng Q."/>
            <person name="Rollins J.A."/>
            <person name="Lebrun M.H."/>
            <person name="Dickman M."/>
        </authorList>
    </citation>
    <scope>NUCLEOTIDE SEQUENCE [LARGE SCALE GENOMIC DNA]</scope>
    <source>
        <strain evidence="2">ATCC 18683 / 1980 / Ss-1</strain>
    </source>
</reference>
<proteinExistence type="predicted"/>
<evidence type="ECO:0000313" key="1">
    <source>
        <dbReference type="EMBL" id="EDN99717.1"/>
    </source>
</evidence>
<name>A7EB89_SCLS1</name>
<dbReference type="HOGENOM" id="CLU_3125918_0_0_1"/>
<dbReference type="EMBL" id="CH476623">
    <property type="protein sequence ID" value="EDN99717.1"/>
    <property type="molecule type" value="Genomic_DNA"/>
</dbReference>
<evidence type="ECO:0000313" key="2">
    <source>
        <dbReference type="Proteomes" id="UP000001312"/>
    </source>
</evidence>
<dbReference type="AlphaFoldDB" id="A7EB89"/>
<organism evidence="1 2">
    <name type="scientific">Sclerotinia sclerotiorum (strain ATCC 18683 / 1980 / Ss-1)</name>
    <name type="common">White mold</name>
    <name type="synonym">Whetzelinia sclerotiorum</name>
    <dbReference type="NCBI Taxonomy" id="665079"/>
    <lineage>
        <taxon>Eukaryota</taxon>
        <taxon>Fungi</taxon>
        <taxon>Dikarya</taxon>
        <taxon>Ascomycota</taxon>
        <taxon>Pezizomycotina</taxon>
        <taxon>Leotiomycetes</taxon>
        <taxon>Helotiales</taxon>
        <taxon>Sclerotiniaceae</taxon>
        <taxon>Sclerotinia</taxon>
    </lineage>
</organism>
<dbReference type="KEGG" id="ssl:SS1G_02575"/>
<accession>A7EB89</accession>
<protein>
    <submittedName>
        <fullName evidence="1">Uncharacterized protein</fullName>
    </submittedName>
</protein>
<dbReference type="InParanoid" id="A7EB89"/>
<dbReference type="GeneID" id="5492115"/>